<name>A0A6A5AXA6_APHAT</name>
<reference evidence="2 3" key="1">
    <citation type="submission" date="2019-06" db="EMBL/GenBank/DDBJ databases">
        <title>Genomics analysis of Aphanomyces spp. identifies a new class of oomycete effector associated with host adaptation.</title>
        <authorList>
            <person name="Gaulin E."/>
        </authorList>
    </citation>
    <scope>NUCLEOTIDE SEQUENCE [LARGE SCALE GENOMIC DNA]</scope>
    <source>
        <strain evidence="2 3">E</strain>
    </source>
</reference>
<dbReference type="VEuPathDB" id="FungiDB:H257_18068"/>
<dbReference type="PANTHER" id="PTHR19303:SF57">
    <property type="entry name" value="HTH CENPB-TYPE DOMAIN-CONTAINING PROTEIN"/>
    <property type="match status" value="1"/>
</dbReference>
<dbReference type="EMBL" id="VJMI01002964">
    <property type="protein sequence ID" value="KAF0774880.1"/>
    <property type="molecule type" value="Genomic_DNA"/>
</dbReference>
<comment type="caution">
    <text evidence="2">The sequence shown here is derived from an EMBL/GenBank/DDBJ whole genome shotgun (WGS) entry which is preliminary data.</text>
</comment>
<proteinExistence type="predicted"/>
<protein>
    <recommendedName>
        <fullName evidence="1">DDE-1 domain-containing protein</fullName>
    </recommendedName>
</protein>
<dbReference type="Proteomes" id="UP000469452">
    <property type="component" value="Unassembled WGS sequence"/>
</dbReference>
<evidence type="ECO:0000259" key="1">
    <source>
        <dbReference type="Pfam" id="PF03184"/>
    </source>
</evidence>
<gene>
    <name evidence="2" type="ORF">AaE_001420</name>
</gene>
<dbReference type="InterPro" id="IPR050863">
    <property type="entry name" value="CenT-Element_Derived"/>
</dbReference>
<evidence type="ECO:0000313" key="2">
    <source>
        <dbReference type="EMBL" id="KAF0774880.1"/>
    </source>
</evidence>
<organism evidence="2 3">
    <name type="scientific">Aphanomyces astaci</name>
    <name type="common">Crayfish plague agent</name>
    <dbReference type="NCBI Taxonomy" id="112090"/>
    <lineage>
        <taxon>Eukaryota</taxon>
        <taxon>Sar</taxon>
        <taxon>Stramenopiles</taxon>
        <taxon>Oomycota</taxon>
        <taxon>Saprolegniomycetes</taxon>
        <taxon>Saprolegniales</taxon>
        <taxon>Verrucalvaceae</taxon>
        <taxon>Aphanomyces</taxon>
    </lineage>
</organism>
<feature type="domain" description="DDE-1" evidence="1">
    <location>
        <begin position="116"/>
        <end position="287"/>
    </location>
</feature>
<dbReference type="InterPro" id="IPR036397">
    <property type="entry name" value="RNaseH_sf"/>
</dbReference>
<dbReference type="GO" id="GO:0005634">
    <property type="term" value="C:nucleus"/>
    <property type="evidence" value="ECO:0007669"/>
    <property type="project" value="TreeGrafter"/>
</dbReference>
<dbReference type="Pfam" id="PF03184">
    <property type="entry name" value="DDE_1"/>
    <property type="match status" value="1"/>
</dbReference>
<dbReference type="InterPro" id="IPR004875">
    <property type="entry name" value="DDE_SF_endonuclease_dom"/>
</dbReference>
<evidence type="ECO:0000313" key="3">
    <source>
        <dbReference type="Proteomes" id="UP000469452"/>
    </source>
</evidence>
<dbReference type="GO" id="GO:0003677">
    <property type="term" value="F:DNA binding"/>
    <property type="evidence" value="ECO:0007669"/>
    <property type="project" value="TreeGrafter"/>
</dbReference>
<sequence>MMRWIRRNQHEWLTTYLNTKKNPSIGYDSLCCLLRRFCTRERLSQRVPCVNKVRQEVLDDVWLGYAAHFWSKYHDVPRSQILNTDETGVFFDMPPGKTYARKGKSSKVGKSCKHSERITVVLTIRADGVKLPMLFIVKGQPGGPIENKELPTYPGPHVYAVQKNAWMDDRVWMMYLEQVLAQNMEDASVLLVDNLECHTSEKAKDKAAEALFSVIEPLPPNSTSRCQPLDVGVMGPLKAMLKSEWLMEEEERETDNMTAEDKRAATIQRTIRVWDRIISSRTVESAFEKSIPTVIEI</sequence>
<accession>A0A6A5AXA6</accession>
<dbReference type="Gene3D" id="3.30.420.10">
    <property type="entry name" value="Ribonuclease H-like superfamily/Ribonuclease H"/>
    <property type="match status" value="1"/>
</dbReference>
<dbReference type="PANTHER" id="PTHR19303">
    <property type="entry name" value="TRANSPOSON"/>
    <property type="match status" value="1"/>
</dbReference>
<dbReference type="AlphaFoldDB" id="A0A6A5AXA6"/>